<keyword evidence="4" id="KW-0732">Signal</keyword>
<evidence type="ECO:0000256" key="3">
    <source>
        <dbReference type="ARBA" id="ARBA00023237"/>
    </source>
</evidence>
<evidence type="ECO:0000256" key="4">
    <source>
        <dbReference type="SAM" id="SignalP"/>
    </source>
</evidence>
<evidence type="ECO:0000259" key="5">
    <source>
        <dbReference type="Pfam" id="PF25183"/>
    </source>
</evidence>
<dbReference type="RefSeq" id="WP_285606281.1">
    <property type="nucleotide sequence ID" value="NZ_BSDC01000001.1"/>
</dbReference>
<keyword evidence="3" id="KW-0998">Cell outer membrane</keyword>
<dbReference type="InterPro" id="IPR008969">
    <property type="entry name" value="CarboxyPept-like_regulatory"/>
</dbReference>
<dbReference type="Pfam" id="PF13620">
    <property type="entry name" value="CarboxypepD_reg"/>
    <property type="match status" value="1"/>
</dbReference>
<comment type="subcellular location">
    <subcellularLocation>
        <location evidence="1">Cell outer membrane</location>
    </subcellularLocation>
</comment>
<feature type="domain" description="TonB-dependent transporter Oar-like beta-barrel" evidence="5">
    <location>
        <begin position="240"/>
        <end position="327"/>
    </location>
</feature>
<dbReference type="InterPro" id="IPR036942">
    <property type="entry name" value="Beta-barrel_TonB_sf"/>
</dbReference>
<sequence>MNRRWTTLTLTALACATIASAQTSSTAGAVRGVVKNKAGQAVPGASLSLRNRETGLVRTATTNSLGEYQIGLLPVGNYELTVAASGMRTLKDTGVQVSLGQNTIANFSLDVAEASAMVEIVASSQTLDTTQVNSVTAVDSKLVEALPLAGGRDFTALVQLTPGSVYDSDNNRVSMEGARGIQNNLTIDGASYQSNFFGEQRGSTRIPFAFGADTIKELQIITNAFDAQYGNAAGAVINAVSKTGTNEFSGSALLQVRPKSLVAKIRPVPYDPRGTTNTNKALTKNFTQTQFNVNVGGPIIKDKLHFFVGVETYKYKEDMTPDFAIGTSASTNLAAFNTFIGTFGGLVMGNDGRTLAQEGGRSYTNDRTNTVYFGRLDWTINENHRATLRVNAQDWKSENGTTSFTSSFAPTTGQTQQGLEKNSGLSWVAELNSILGANLVNEARIQRAIERRPRYANTTAAPEFQVNSGFTAGQNNFLPNGLDEYSWQVIDNLTWSQGDWTVKGGVDLQFFDFKNTFFRYQNGSFQFGNYATASRWATGTVGTGDTLVYQGAFSNYGGAISYKSKLYAGYVQGQYQGLLDRRLLLSLGLRATREDQPDNPRPNTQFAGLDQANDASAYDPRFGFTYDLKGNGKTLIRGGYGWFSSPNPSLTVSNTMNSNGNTTSTYRISNGASTNAQFNTGLLSYANRVSGTTLTRLDPTLLATVGNTNSKQGQVWDPRNDLSVAKRAALGIEHAYDNGYTVGFQAVYAKFENLQYFVNINLNQIGAPAGSYYNDGYPLTTNLFGGARPAKAVVAGRLLDFTGFGDVFLSRNDGEGKYQALILTLSKRAESGWGFTSNLTWSKARDNNSNERTTASASSESNVNNPADPLATYAYSDNDRRWRVVFAGYFPVYFGIQGAVNFSYTSGRPYSSFNTGRTITGVSYSGDLNGDGATNDYSPNTERNQFRQPSLRSLDLRLSRDFKIARRFEIQAFLDIFNLPNWANQRTTLTTGTQGNATVGFVPVSDFGFINLPDRSTREVQLGVRAKF</sequence>
<dbReference type="Gene3D" id="2.40.170.20">
    <property type="entry name" value="TonB-dependent receptor, beta-barrel domain"/>
    <property type="match status" value="1"/>
</dbReference>
<organism evidence="6 7">
    <name type="scientific">Geothrix edaphica</name>
    <dbReference type="NCBI Taxonomy" id="2927976"/>
    <lineage>
        <taxon>Bacteria</taxon>
        <taxon>Pseudomonadati</taxon>
        <taxon>Acidobacteriota</taxon>
        <taxon>Holophagae</taxon>
        <taxon>Holophagales</taxon>
        <taxon>Holophagaceae</taxon>
        <taxon>Geothrix</taxon>
    </lineage>
</organism>
<dbReference type="Gene3D" id="2.170.130.10">
    <property type="entry name" value="TonB-dependent receptor, plug domain"/>
    <property type="match status" value="1"/>
</dbReference>
<evidence type="ECO:0000313" key="6">
    <source>
        <dbReference type="EMBL" id="GLH66200.1"/>
    </source>
</evidence>
<feature type="chain" id="PRO_5046537281" evidence="4">
    <location>
        <begin position="22"/>
        <end position="1028"/>
    </location>
</feature>
<feature type="domain" description="TonB-dependent transporter Oar-like beta-barrel" evidence="5">
    <location>
        <begin position="365"/>
        <end position="895"/>
    </location>
</feature>
<dbReference type="Gene3D" id="2.60.40.1120">
    <property type="entry name" value="Carboxypeptidase-like, regulatory domain"/>
    <property type="match status" value="1"/>
</dbReference>
<evidence type="ECO:0000313" key="7">
    <source>
        <dbReference type="Proteomes" id="UP001165044"/>
    </source>
</evidence>
<evidence type="ECO:0000256" key="2">
    <source>
        <dbReference type="ARBA" id="ARBA00023136"/>
    </source>
</evidence>
<protein>
    <submittedName>
        <fullName evidence="6">Cell envelope biogenesis protein OmpA</fullName>
    </submittedName>
</protein>
<dbReference type="Pfam" id="PF25183">
    <property type="entry name" value="OMP_b-brl_4"/>
    <property type="match status" value="2"/>
</dbReference>
<dbReference type="SUPFAM" id="SSF49464">
    <property type="entry name" value="Carboxypeptidase regulatory domain-like"/>
    <property type="match status" value="1"/>
</dbReference>
<name>A0ABQ5PVS8_9BACT</name>
<keyword evidence="2" id="KW-0472">Membrane</keyword>
<feature type="signal peptide" evidence="4">
    <location>
        <begin position="1"/>
        <end position="21"/>
    </location>
</feature>
<dbReference type="PROSITE" id="PS51257">
    <property type="entry name" value="PROKAR_LIPOPROTEIN"/>
    <property type="match status" value="1"/>
</dbReference>
<dbReference type="EMBL" id="BSDC01000001">
    <property type="protein sequence ID" value="GLH66200.1"/>
    <property type="molecule type" value="Genomic_DNA"/>
</dbReference>
<reference evidence="6" key="1">
    <citation type="journal article" date="2023" name="Antonie Van Leeuwenhoek">
        <title>Mesoterricola silvestris gen. nov., sp. nov., Mesoterricola sediminis sp. nov., Geothrix oryzae sp. nov., Geothrix edaphica sp. nov., Geothrix rubra sp. nov., and Geothrix limicola sp. nov., six novel members of Acidobacteriota isolated from soils.</title>
        <authorList>
            <person name="Itoh H."/>
            <person name="Sugisawa Y."/>
            <person name="Mise K."/>
            <person name="Xu Z."/>
            <person name="Kuniyasu M."/>
            <person name="Ushijima N."/>
            <person name="Kawano K."/>
            <person name="Kobayashi E."/>
            <person name="Shiratori Y."/>
            <person name="Masuda Y."/>
            <person name="Senoo K."/>
        </authorList>
    </citation>
    <scope>NUCLEOTIDE SEQUENCE</scope>
    <source>
        <strain evidence="6">Red802</strain>
    </source>
</reference>
<proteinExistence type="predicted"/>
<dbReference type="InterPro" id="IPR057601">
    <property type="entry name" value="Oar-like_b-barrel"/>
</dbReference>
<dbReference type="SUPFAM" id="SSF56935">
    <property type="entry name" value="Porins"/>
    <property type="match status" value="1"/>
</dbReference>
<keyword evidence="7" id="KW-1185">Reference proteome</keyword>
<dbReference type="InterPro" id="IPR037066">
    <property type="entry name" value="Plug_dom_sf"/>
</dbReference>
<comment type="caution">
    <text evidence="6">The sequence shown here is derived from an EMBL/GenBank/DDBJ whole genome shotgun (WGS) entry which is preliminary data.</text>
</comment>
<accession>A0ABQ5PVS8</accession>
<dbReference type="Proteomes" id="UP001165044">
    <property type="component" value="Unassembled WGS sequence"/>
</dbReference>
<gene>
    <name evidence="6" type="ORF">GETHED_05640</name>
</gene>
<evidence type="ECO:0000256" key="1">
    <source>
        <dbReference type="ARBA" id="ARBA00004442"/>
    </source>
</evidence>